<name>A0A6M4GVF3_9PROT</name>
<keyword evidence="1 5" id="KW-0378">Hydrolase</keyword>
<protein>
    <submittedName>
        <fullName evidence="5">Dipeptidyl aminopeptidase BIII</fullName>
        <ecNumber evidence="5">3.4.14.-</ecNumber>
    </submittedName>
</protein>
<keyword evidence="6" id="KW-1185">Reference proteome</keyword>
<dbReference type="Pfam" id="PF00326">
    <property type="entry name" value="Peptidase_S9"/>
    <property type="match status" value="1"/>
</dbReference>
<evidence type="ECO:0000256" key="2">
    <source>
        <dbReference type="ARBA" id="ARBA00022825"/>
    </source>
</evidence>
<keyword evidence="5" id="KW-0031">Aminopeptidase</keyword>
<evidence type="ECO:0000256" key="1">
    <source>
        <dbReference type="ARBA" id="ARBA00022801"/>
    </source>
</evidence>
<dbReference type="EC" id="3.4.14.-" evidence="5"/>
<feature type="chain" id="PRO_5026748243" evidence="3">
    <location>
        <begin position="25"/>
        <end position="627"/>
    </location>
</feature>
<gene>
    <name evidence="5" type="primary">dapb3_1</name>
    <name evidence="5" type="ORF">DSM104443_02065</name>
</gene>
<dbReference type="Pfam" id="PF07676">
    <property type="entry name" value="PD40"/>
    <property type="match status" value="2"/>
</dbReference>
<dbReference type="GO" id="GO:0004177">
    <property type="term" value="F:aminopeptidase activity"/>
    <property type="evidence" value="ECO:0007669"/>
    <property type="project" value="UniProtKB-KW"/>
</dbReference>
<sequence length="627" mass="66868">MKRIATASIALTAALGSAAAPLPAQPPADVGATIRAMAKVGYALGSTISPDGKEIAFVTNLSGTPQLWKMPASGGYPRMLTNGDDPVQGLKWSPDGKWIAFQSLPGGGLNSQIMVIRPDGTGLRQLSEGGKINNWIGEWTPDSKALGISSNRAGGDGVQAYLLKLDGEFVPITRKPAGLERPAGFSADGRYALIDRLVSRGSNDLYWVEVASGNETLLTKHDGPGSFGGKVARNGTIYLTTNRDRDRQAFARIVNGPKGPGAIEVLVARDDAELQEFDIDASGKLAALAWNVGGRNEIVVVDLASGRQKKIEGLPGEIVTDVDFLPDGKHLLVSATGSRQPRDLFLIDHVAGRVVRQLTNSPSAGVDLAALVKPELVTYKSFDGLELSAWLYRAPSAKGPGAVVMSYHGGPESQERPQFNSLYQGLLARGISVFAPNVRGSSGFGKRFVNLDNGALRKNAVKDIKATIDWLVASGVADPKRIGIMGGSYGGYMVMAGLVEYPGEIAAGANMFGVVNFETFFKHSEPWMAAISTLEYGDPKTEAAMLRELSPMTRIDRAVAPTIVLHGANDTNVPVIEAEQVVASFKARSIPVSYVLFPDEGHGFRKTPNRIRANVETVDWFSKYLGP</sequence>
<dbReference type="RefSeq" id="WP_171091952.1">
    <property type="nucleotide sequence ID" value="NZ_CP053069.1"/>
</dbReference>
<feature type="signal peptide" evidence="3">
    <location>
        <begin position="1"/>
        <end position="24"/>
    </location>
</feature>
<dbReference type="AlphaFoldDB" id="A0A6M4GVF3"/>
<keyword evidence="2" id="KW-0720">Serine protease</keyword>
<dbReference type="InterPro" id="IPR001375">
    <property type="entry name" value="Peptidase_S9_cat"/>
</dbReference>
<evidence type="ECO:0000256" key="3">
    <source>
        <dbReference type="SAM" id="SignalP"/>
    </source>
</evidence>
<evidence type="ECO:0000259" key="4">
    <source>
        <dbReference type="Pfam" id="PF00326"/>
    </source>
</evidence>
<accession>A0A6M4GVF3</accession>
<dbReference type="SUPFAM" id="SSF53474">
    <property type="entry name" value="alpha/beta-Hydrolases"/>
    <property type="match status" value="1"/>
</dbReference>
<proteinExistence type="predicted"/>
<dbReference type="SUPFAM" id="SSF50993">
    <property type="entry name" value="Peptidase/esterase 'gauge' domain"/>
    <property type="match status" value="1"/>
</dbReference>
<dbReference type="PANTHER" id="PTHR42776:SF27">
    <property type="entry name" value="DIPEPTIDYL PEPTIDASE FAMILY MEMBER 6"/>
    <property type="match status" value="1"/>
</dbReference>
<dbReference type="GO" id="GO:0004252">
    <property type="term" value="F:serine-type endopeptidase activity"/>
    <property type="evidence" value="ECO:0007669"/>
    <property type="project" value="TreeGrafter"/>
</dbReference>
<dbReference type="Gene3D" id="3.40.50.1820">
    <property type="entry name" value="alpha/beta hydrolase"/>
    <property type="match status" value="1"/>
</dbReference>
<dbReference type="InterPro" id="IPR011659">
    <property type="entry name" value="WD40"/>
</dbReference>
<dbReference type="Proteomes" id="UP000501534">
    <property type="component" value="Chromosome"/>
</dbReference>
<feature type="domain" description="Peptidase S9 prolyl oligopeptidase catalytic" evidence="4">
    <location>
        <begin position="419"/>
        <end position="626"/>
    </location>
</feature>
<evidence type="ECO:0000313" key="6">
    <source>
        <dbReference type="Proteomes" id="UP000501534"/>
    </source>
</evidence>
<dbReference type="EMBL" id="CP053069">
    <property type="protein sequence ID" value="QJR10995.1"/>
    <property type="molecule type" value="Genomic_DNA"/>
</dbReference>
<reference evidence="5 6" key="1">
    <citation type="submission" date="2020-04" db="EMBL/GenBank/DDBJ databases">
        <title>Usitatibacter rugosus gen. nov., sp. nov. and Usitatibacter palustris sp. nov., novel members of Usitatibacteraceae fam. nov. within the order Nitrosomonadales isolated from soil.</title>
        <authorList>
            <person name="Huber K.J."/>
            <person name="Neumann-Schaal M."/>
            <person name="Geppert A."/>
            <person name="Luckner M."/>
            <person name="Wanner G."/>
            <person name="Overmann J."/>
        </authorList>
    </citation>
    <scope>NUCLEOTIDE SEQUENCE [LARGE SCALE GENOMIC DNA]</scope>
    <source>
        <strain evidence="5 6">0125_3</strain>
    </source>
</reference>
<dbReference type="GO" id="GO:0006508">
    <property type="term" value="P:proteolysis"/>
    <property type="evidence" value="ECO:0007669"/>
    <property type="project" value="InterPro"/>
</dbReference>
<dbReference type="InterPro" id="IPR029058">
    <property type="entry name" value="AB_hydrolase_fold"/>
</dbReference>
<organism evidence="5 6">
    <name type="scientific">Usitatibacter rugosus</name>
    <dbReference type="NCBI Taxonomy" id="2732067"/>
    <lineage>
        <taxon>Bacteria</taxon>
        <taxon>Pseudomonadati</taxon>
        <taxon>Pseudomonadota</taxon>
        <taxon>Betaproteobacteria</taxon>
        <taxon>Nitrosomonadales</taxon>
        <taxon>Usitatibacteraceae</taxon>
        <taxon>Usitatibacter</taxon>
    </lineage>
</organism>
<dbReference type="Gene3D" id="2.120.10.30">
    <property type="entry name" value="TolB, C-terminal domain"/>
    <property type="match status" value="2"/>
</dbReference>
<dbReference type="KEGG" id="uru:DSM104443_02065"/>
<keyword evidence="5" id="KW-0645">Protease</keyword>
<evidence type="ECO:0000313" key="5">
    <source>
        <dbReference type="EMBL" id="QJR10995.1"/>
    </source>
</evidence>
<dbReference type="InterPro" id="IPR011042">
    <property type="entry name" value="6-blade_b-propeller_TolB-like"/>
</dbReference>
<keyword evidence="3" id="KW-0732">Signal</keyword>
<dbReference type="PANTHER" id="PTHR42776">
    <property type="entry name" value="SERINE PEPTIDASE S9 FAMILY MEMBER"/>
    <property type="match status" value="1"/>
</dbReference>